<dbReference type="EMBL" id="CAJRGZ010000015">
    <property type="protein sequence ID" value="CAG5146660.1"/>
    <property type="molecule type" value="Genomic_DNA"/>
</dbReference>
<name>A0A8J2HXE6_9PLEO</name>
<dbReference type="AlphaFoldDB" id="A0A8J2HXE6"/>
<feature type="compositionally biased region" description="Polar residues" evidence="1">
    <location>
        <begin position="398"/>
        <end position="413"/>
    </location>
</feature>
<feature type="compositionally biased region" description="Acidic residues" evidence="1">
    <location>
        <begin position="37"/>
        <end position="50"/>
    </location>
</feature>
<dbReference type="Proteomes" id="UP000676310">
    <property type="component" value="Unassembled WGS sequence"/>
</dbReference>
<evidence type="ECO:0000313" key="4">
    <source>
        <dbReference type="Proteomes" id="UP000676310"/>
    </source>
</evidence>
<feature type="region of interest" description="Disordered" evidence="1">
    <location>
        <begin position="35"/>
        <end position="99"/>
    </location>
</feature>
<evidence type="ECO:0000313" key="3">
    <source>
        <dbReference type="EMBL" id="CAG5146660.1"/>
    </source>
</evidence>
<proteinExistence type="predicted"/>
<evidence type="ECO:0000256" key="1">
    <source>
        <dbReference type="SAM" id="MobiDB-lite"/>
    </source>
</evidence>
<feature type="region of interest" description="Disordered" evidence="1">
    <location>
        <begin position="375"/>
        <end position="415"/>
    </location>
</feature>
<feature type="domain" description="DUF7626" evidence="2">
    <location>
        <begin position="150"/>
        <end position="204"/>
    </location>
</feature>
<feature type="compositionally biased region" description="Basic residues" evidence="1">
    <location>
        <begin position="77"/>
        <end position="93"/>
    </location>
</feature>
<sequence length="516" mass="58808">MTDQALIFDGEEPLDQIDFEEGLNDDDFIEDAAQSADDFDNGDFELDGFDDLGIPQYNDEDEADDYDPEYDDNITGPKRKRARPNSLPKKRQPFQRSVTGAQTHNAEAFILDEDNDFLYKQSSRVPGTFGRCDRRKGESLPAYHKRVSHELDSDDELMMQMREKGFSDRQIADRLARDGRVRYDPKSISTRIMRIRLAQADNVDFLLKEGYKEWEYADDELLIQAHALADIEINYEIERIRAWRFRKVSEYMRRLNKDALFSALACRERYNSIMEGTARIPTEIDDDPGARRADMEEFRMTREKTRTEEKAKQDAQDAAEAKAKSDTKSRNAQKAEEIANKRAAKESEKANRAMARAAQAQIRAARAIDNVNTKAQRNNQLKNQKKAREVKKPAANEISPSTLNNSKKVPSETSDLRSYLSVPDLKKMCEDRGLDLPRRMKKDSLVQALMDADDEFSQNDLKKMCRSKGLNANVSKLQMKHQLALASAQAYGSYGKGVAAATAVEDGDDEMGMDEE</sequence>
<accession>A0A8J2HXE6</accession>
<dbReference type="Pfam" id="PF24625">
    <property type="entry name" value="DUF7626"/>
    <property type="match status" value="1"/>
</dbReference>
<organism evidence="3 4">
    <name type="scientific">Alternaria atra</name>
    <dbReference type="NCBI Taxonomy" id="119953"/>
    <lineage>
        <taxon>Eukaryota</taxon>
        <taxon>Fungi</taxon>
        <taxon>Dikarya</taxon>
        <taxon>Ascomycota</taxon>
        <taxon>Pezizomycotina</taxon>
        <taxon>Dothideomycetes</taxon>
        <taxon>Pleosporomycetidae</taxon>
        <taxon>Pleosporales</taxon>
        <taxon>Pleosporineae</taxon>
        <taxon>Pleosporaceae</taxon>
        <taxon>Alternaria</taxon>
        <taxon>Alternaria sect. Ulocladioides</taxon>
    </lineage>
</organism>
<evidence type="ECO:0000259" key="2">
    <source>
        <dbReference type="Pfam" id="PF24625"/>
    </source>
</evidence>
<feature type="compositionally biased region" description="Acidic residues" evidence="1">
    <location>
        <begin position="58"/>
        <end position="72"/>
    </location>
</feature>
<comment type="caution">
    <text evidence="3">The sequence shown here is derived from an EMBL/GenBank/DDBJ whole genome shotgun (WGS) entry which is preliminary data.</text>
</comment>
<protein>
    <recommendedName>
        <fullName evidence="2">DUF7626 domain-containing protein</fullName>
    </recommendedName>
</protein>
<keyword evidence="4" id="KW-1185">Reference proteome</keyword>
<dbReference type="GeneID" id="67013302"/>
<reference evidence="3" key="1">
    <citation type="submission" date="2021-05" db="EMBL/GenBank/DDBJ databases">
        <authorList>
            <person name="Stam R."/>
        </authorList>
    </citation>
    <scope>NUCLEOTIDE SEQUENCE</scope>
    <source>
        <strain evidence="3">CS162</strain>
    </source>
</reference>
<dbReference type="RefSeq" id="XP_043165450.1">
    <property type="nucleotide sequence ID" value="XM_043309515.1"/>
</dbReference>
<feature type="region of interest" description="Disordered" evidence="1">
    <location>
        <begin position="300"/>
        <end position="336"/>
    </location>
</feature>
<gene>
    <name evidence="3" type="ORF">ALTATR162_LOCUS1915</name>
</gene>
<dbReference type="InterPro" id="IPR056043">
    <property type="entry name" value="DUF7626"/>
</dbReference>
<dbReference type="OrthoDB" id="5321209at2759"/>